<accession>A0ABS7DI95</accession>
<keyword evidence="5" id="KW-0963">Cytoplasm</keyword>
<keyword evidence="2 5" id="KW-0813">Transport</keyword>
<dbReference type="SUPFAM" id="SSF54611">
    <property type="entry name" value="SecB-like"/>
    <property type="match status" value="1"/>
</dbReference>
<dbReference type="Gene3D" id="3.10.420.10">
    <property type="entry name" value="SecB-like"/>
    <property type="match status" value="1"/>
</dbReference>
<comment type="function">
    <text evidence="5">One of the proteins required for the normal export of preproteins out of the cell cytoplasm. It is a molecular chaperone that binds to a subset of precursor proteins, maintaining them in a translocation-competent state. It also specifically binds to its receptor SecA.</text>
</comment>
<dbReference type="PANTHER" id="PTHR36918">
    <property type="match status" value="1"/>
</dbReference>
<comment type="similarity">
    <text evidence="1 5">Belongs to the SecB family.</text>
</comment>
<dbReference type="PRINTS" id="PR01594">
    <property type="entry name" value="SECBCHAPRONE"/>
</dbReference>
<feature type="region of interest" description="Disordered" evidence="6">
    <location>
        <begin position="157"/>
        <end position="176"/>
    </location>
</feature>
<evidence type="ECO:0000256" key="1">
    <source>
        <dbReference type="ARBA" id="ARBA00009990"/>
    </source>
</evidence>
<evidence type="ECO:0000256" key="3">
    <source>
        <dbReference type="ARBA" id="ARBA00022927"/>
    </source>
</evidence>
<dbReference type="NCBIfam" id="NF004393">
    <property type="entry name" value="PRK05751.1-4"/>
    <property type="match status" value="1"/>
</dbReference>
<dbReference type="InterPro" id="IPR003708">
    <property type="entry name" value="SecB"/>
</dbReference>
<evidence type="ECO:0000256" key="5">
    <source>
        <dbReference type="HAMAP-Rule" id="MF_00821"/>
    </source>
</evidence>
<dbReference type="InterPro" id="IPR035958">
    <property type="entry name" value="SecB-like_sf"/>
</dbReference>
<gene>
    <name evidence="5 7" type="primary">secB</name>
    <name evidence="7" type="ORF">J5V48_07890</name>
</gene>
<dbReference type="Pfam" id="PF02556">
    <property type="entry name" value="SecB"/>
    <property type="match status" value="1"/>
</dbReference>
<evidence type="ECO:0000256" key="4">
    <source>
        <dbReference type="ARBA" id="ARBA00023010"/>
    </source>
</evidence>
<evidence type="ECO:0000256" key="6">
    <source>
        <dbReference type="SAM" id="MobiDB-lite"/>
    </source>
</evidence>
<dbReference type="Proteomes" id="UP000731465">
    <property type="component" value="Unassembled WGS sequence"/>
</dbReference>
<evidence type="ECO:0000313" key="7">
    <source>
        <dbReference type="EMBL" id="MBW7570812.1"/>
    </source>
</evidence>
<protein>
    <recommendedName>
        <fullName evidence="5">Protein-export protein SecB</fullName>
    </recommendedName>
</protein>
<keyword evidence="3 5" id="KW-0653">Protein transport</keyword>
<sequence length="176" mass="19595">MSDNAQNAVNNQTNENNAPSFDVLRIYIKDCSFETPNVPKVFTAEWKPEMSVDFDTKLAQVDSDKFEVDLRVTVTCKLGEEVAYICEVHQAGLFLMRNVNQDTGDFLLNGVAPNILFPYAREHISSLVNRGTFPPLNLRPINFEALFQAQKAQQAQEAAQKSDVANGEANNEAPQA</sequence>
<name>A0ABS7DI95_9GAMM</name>
<proteinExistence type="inferred from homology"/>
<comment type="subunit">
    <text evidence="5">Homotetramer, a dimer of dimers. One homotetramer interacts with 1 SecA dimer.</text>
</comment>
<organism evidence="7 8">
    <name type="scientific">Succinivibrio faecicola</name>
    <dbReference type="NCBI Taxonomy" id="2820300"/>
    <lineage>
        <taxon>Bacteria</taxon>
        <taxon>Pseudomonadati</taxon>
        <taxon>Pseudomonadota</taxon>
        <taxon>Gammaproteobacteria</taxon>
        <taxon>Aeromonadales</taxon>
        <taxon>Succinivibrionaceae</taxon>
        <taxon>Succinivibrio</taxon>
    </lineage>
</organism>
<keyword evidence="8" id="KW-1185">Reference proteome</keyword>
<dbReference type="PANTHER" id="PTHR36918:SF1">
    <property type="entry name" value="PROTEIN-EXPORT PROTEIN SECB"/>
    <property type="match status" value="1"/>
</dbReference>
<keyword evidence="4 5" id="KW-0811">Translocation</keyword>
<comment type="caution">
    <text evidence="7">The sequence shown here is derived from an EMBL/GenBank/DDBJ whole genome shotgun (WGS) entry which is preliminary data.</text>
</comment>
<keyword evidence="5" id="KW-0143">Chaperone</keyword>
<dbReference type="EMBL" id="JAGFNY010000031">
    <property type="protein sequence ID" value="MBW7570812.1"/>
    <property type="molecule type" value="Genomic_DNA"/>
</dbReference>
<comment type="subcellular location">
    <subcellularLocation>
        <location evidence="5">Cytoplasm</location>
    </subcellularLocation>
</comment>
<dbReference type="NCBIfam" id="TIGR00809">
    <property type="entry name" value="secB"/>
    <property type="match status" value="1"/>
</dbReference>
<evidence type="ECO:0000313" key="8">
    <source>
        <dbReference type="Proteomes" id="UP000731465"/>
    </source>
</evidence>
<evidence type="ECO:0000256" key="2">
    <source>
        <dbReference type="ARBA" id="ARBA00022448"/>
    </source>
</evidence>
<dbReference type="RefSeq" id="WP_219938037.1">
    <property type="nucleotide sequence ID" value="NZ_JAGFNY010000031.1"/>
</dbReference>
<dbReference type="HAMAP" id="MF_00821">
    <property type="entry name" value="SecB"/>
    <property type="match status" value="1"/>
</dbReference>
<reference evidence="7 8" key="1">
    <citation type="submission" date="2021-03" db="EMBL/GenBank/DDBJ databases">
        <title>Succinivibrio sp. nov. isolated from feces of cow.</title>
        <authorList>
            <person name="Choi J.-Y."/>
        </authorList>
    </citation>
    <scope>NUCLEOTIDE SEQUENCE [LARGE SCALE GENOMIC DNA]</scope>
    <source>
        <strain evidence="7 8">AGMB01872</strain>
    </source>
</reference>